<evidence type="ECO:0000313" key="2">
    <source>
        <dbReference type="EMBL" id="CUS33838.1"/>
    </source>
</evidence>
<dbReference type="InterPro" id="IPR029060">
    <property type="entry name" value="PIN-like_dom_sf"/>
</dbReference>
<dbReference type="AlphaFoldDB" id="A0A0S4LAI8"/>
<feature type="domain" description="PIN" evidence="1">
    <location>
        <begin position="13"/>
        <end position="60"/>
    </location>
</feature>
<protein>
    <submittedName>
        <fullName evidence="2">Ribonuclease VapC37</fullName>
        <ecNumber evidence="2">3.1.-.-</ecNumber>
    </submittedName>
</protein>
<keyword evidence="2" id="KW-0378">Hydrolase</keyword>
<gene>
    <name evidence="2" type="ORF">COMA1_11368</name>
</gene>
<dbReference type="Gene3D" id="3.40.50.1010">
    <property type="entry name" value="5'-nuclease"/>
    <property type="match status" value="1"/>
</dbReference>
<accession>A0A0S4LAI8</accession>
<sequence length="71" mass="7996">MACSVVWIPEPTERHREVLGSLLTDTLTRSNLVPDAHLAALAIEHGLTLCSADRDFARFPSLRWEDPLQQK</sequence>
<evidence type="ECO:0000259" key="1">
    <source>
        <dbReference type="Pfam" id="PF01850"/>
    </source>
</evidence>
<keyword evidence="3" id="KW-1185">Reference proteome</keyword>
<dbReference type="GO" id="GO:0016787">
    <property type="term" value="F:hydrolase activity"/>
    <property type="evidence" value="ECO:0007669"/>
    <property type="project" value="UniProtKB-KW"/>
</dbReference>
<dbReference type="EMBL" id="CZQA01000001">
    <property type="protein sequence ID" value="CUS33838.1"/>
    <property type="molecule type" value="Genomic_DNA"/>
</dbReference>
<name>A0A0S4LAI8_9BACT</name>
<dbReference type="Pfam" id="PF01850">
    <property type="entry name" value="PIN"/>
    <property type="match status" value="1"/>
</dbReference>
<dbReference type="Proteomes" id="UP000199032">
    <property type="component" value="Unassembled WGS sequence"/>
</dbReference>
<evidence type="ECO:0000313" key="3">
    <source>
        <dbReference type="Proteomes" id="UP000199032"/>
    </source>
</evidence>
<organism evidence="2 3">
    <name type="scientific">Candidatus Nitrospira nitrosa</name>
    <dbReference type="NCBI Taxonomy" id="1742972"/>
    <lineage>
        <taxon>Bacteria</taxon>
        <taxon>Pseudomonadati</taxon>
        <taxon>Nitrospirota</taxon>
        <taxon>Nitrospiria</taxon>
        <taxon>Nitrospirales</taxon>
        <taxon>Nitrospiraceae</taxon>
        <taxon>Nitrospira</taxon>
    </lineage>
</organism>
<proteinExistence type="predicted"/>
<dbReference type="InterPro" id="IPR002716">
    <property type="entry name" value="PIN_dom"/>
</dbReference>
<dbReference type="SUPFAM" id="SSF88723">
    <property type="entry name" value="PIN domain-like"/>
    <property type="match status" value="1"/>
</dbReference>
<reference evidence="2 3" key="1">
    <citation type="submission" date="2015-10" db="EMBL/GenBank/DDBJ databases">
        <authorList>
            <person name="Gilbert D.G."/>
        </authorList>
    </citation>
    <scope>NUCLEOTIDE SEQUENCE [LARGE SCALE GENOMIC DNA]</scope>
    <source>
        <strain evidence="2">COMA1</strain>
    </source>
</reference>
<dbReference type="EC" id="3.1.-.-" evidence="2"/>
<dbReference type="STRING" id="1742972.COMA1_11368"/>